<dbReference type="AlphaFoldDB" id="A0A645DKV0"/>
<feature type="region of interest" description="Disordered" evidence="1">
    <location>
        <begin position="165"/>
        <end position="192"/>
    </location>
</feature>
<organism evidence="2">
    <name type="scientific">bioreactor metagenome</name>
    <dbReference type="NCBI Taxonomy" id="1076179"/>
    <lineage>
        <taxon>unclassified sequences</taxon>
        <taxon>metagenomes</taxon>
        <taxon>ecological metagenomes</taxon>
    </lineage>
</organism>
<reference evidence="2" key="1">
    <citation type="submission" date="2019-08" db="EMBL/GenBank/DDBJ databases">
        <authorList>
            <person name="Kucharzyk K."/>
            <person name="Murdoch R.W."/>
            <person name="Higgins S."/>
            <person name="Loffler F."/>
        </authorList>
    </citation>
    <scope>NUCLEOTIDE SEQUENCE</scope>
</reference>
<name>A0A645DKV0_9ZZZZ</name>
<feature type="compositionally biased region" description="Basic and acidic residues" evidence="1">
    <location>
        <begin position="331"/>
        <end position="346"/>
    </location>
</feature>
<evidence type="ECO:0000313" key="2">
    <source>
        <dbReference type="EMBL" id="MPM89182.1"/>
    </source>
</evidence>
<comment type="caution">
    <text evidence="2">The sequence shown here is derived from an EMBL/GenBank/DDBJ whole genome shotgun (WGS) entry which is preliminary data.</text>
</comment>
<proteinExistence type="predicted"/>
<dbReference type="EMBL" id="VSSQ01036656">
    <property type="protein sequence ID" value="MPM89182.1"/>
    <property type="molecule type" value="Genomic_DNA"/>
</dbReference>
<sequence length="346" mass="40211">MQHKATRTGTGIQRGQDKQRFKQNTEVVPEAHVSHRQHFVEHVGDTNGQRRCTTCAVQNGRLADVFRGLQDLLRRNHKAPGADGCRCVCGNVFQLRHNQRGVLTAHFMQVRHGDAKASRRGVHCEVQTRFDDGRSNQRHNRHEGFHQHRAVTNETRVGFTGQQFRRGTGRNQRVEARDRTTGDGNEQEREQRTFPQRTGTIDVLRHGRHFQLWVEDHDTQRQADDHADFQEGGQIVAWSEDQPYWQQCRNERIADQCKGNGGVFKGQRRAPVRVVSNHAAEVNRRNQQNNTNHRHFTHTPRTQEAHVNTHEQRDRYGGANGEDPPRAFGKRFYDDQRQYREDDDHN</sequence>
<gene>
    <name evidence="2" type="ORF">SDC9_136290</name>
</gene>
<feature type="compositionally biased region" description="Basic and acidic residues" evidence="1">
    <location>
        <begin position="301"/>
        <end position="316"/>
    </location>
</feature>
<feature type="region of interest" description="Disordered" evidence="1">
    <location>
        <begin position="1"/>
        <end position="25"/>
    </location>
</feature>
<feature type="region of interest" description="Disordered" evidence="1">
    <location>
        <begin position="282"/>
        <end position="346"/>
    </location>
</feature>
<accession>A0A645DKV0</accession>
<protein>
    <submittedName>
        <fullName evidence="2">Uncharacterized protein</fullName>
    </submittedName>
</protein>
<feature type="compositionally biased region" description="Basic and acidic residues" evidence="1">
    <location>
        <begin position="172"/>
        <end position="192"/>
    </location>
</feature>
<evidence type="ECO:0000256" key="1">
    <source>
        <dbReference type="SAM" id="MobiDB-lite"/>
    </source>
</evidence>